<accession>A0A7W7IPB0</accession>
<name>A0A7W7IPB0_9CAUL</name>
<sequence>MPNIEGPHEPGSGGYAADYPVREYVAAMAVELASMARWDGDEKLASALETAADMARKEMRAA</sequence>
<dbReference type="EMBL" id="JACHKY010000002">
    <property type="protein sequence ID" value="MBB4797535.1"/>
    <property type="molecule type" value="Genomic_DNA"/>
</dbReference>
<proteinExistence type="predicted"/>
<evidence type="ECO:0000313" key="1">
    <source>
        <dbReference type="EMBL" id="MBB4797535.1"/>
    </source>
</evidence>
<keyword evidence="2" id="KW-1185">Reference proteome</keyword>
<reference evidence="1 2" key="1">
    <citation type="submission" date="2020-08" db="EMBL/GenBank/DDBJ databases">
        <title>Functional genomics of gut bacteria from endangered species of beetles.</title>
        <authorList>
            <person name="Carlos-Shanley C."/>
        </authorList>
    </citation>
    <scope>NUCLEOTIDE SEQUENCE [LARGE SCALE GENOMIC DNA]</scope>
    <source>
        <strain evidence="1 2">S00123</strain>
    </source>
</reference>
<evidence type="ECO:0000313" key="2">
    <source>
        <dbReference type="Proteomes" id="UP000539957"/>
    </source>
</evidence>
<protein>
    <submittedName>
        <fullName evidence="1">Uncharacterized protein</fullName>
    </submittedName>
</protein>
<comment type="caution">
    <text evidence="1">The sequence shown here is derived from an EMBL/GenBank/DDBJ whole genome shotgun (WGS) entry which is preliminary data.</text>
</comment>
<dbReference type="Proteomes" id="UP000539957">
    <property type="component" value="Unassembled WGS sequence"/>
</dbReference>
<dbReference type="RefSeq" id="WP_184268213.1">
    <property type="nucleotide sequence ID" value="NZ_JACHKY010000002.1"/>
</dbReference>
<organism evidence="1 2">
    <name type="scientific">Brevundimonas bullata</name>
    <dbReference type="NCBI Taxonomy" id="13160"/>
    <lineage>
        <taxon>Bacteria</taxon>
        <taxon>Pseudomonadati</taxon>
        <taxon>Pseudomonadota</taxon>
        <taxon>Alphaproteobacteria</taxon>
        <taxon>Caulobacterales</taxon>
        <taxon>Caulobacteraceae</taxon>
        <taxon>Brevundimonas</taxon>
    </lineage>
</organism>
<gene>
    <name evidence="1" type="ORF">HNP32_001259</name>
</gene>
<dbReference type="AlphaFoldDB" id="A0A7W7IPB0"/>